<dbReference type="Proteomes" id="UP001314229">
    <property type="component" value="Unassembled WGS sequence"/>
</dbReference>
<accession>A0AAV1Q7L5</accession>
<organism evidence="1 2">
    <name type="scientific">Scomber scombrus</name>
    <name type="common">Atlantic mackerel</name>
    <name type="synonym">Scomber vernalis</name>
    <dbReference type="NCBI Taxonomy" id="13677"/>
    <lineage>
        <taxon>Eukaryota</taxon>
        <taxon>Metazoa</taxon>
        <taxon>Chordata</taxon>
        <taxon>Craniata</taxon>
        <taxon>Vertebrata</taxon>
        <taxon>Euteleostomi</taxon>
        <taxon>Actinopterygii</taxon>
        <taxon>Neopterygii</taxon>
        <taxon>Teleostei</taxon>
        <taxon>Neoteleostei</taxon>
        <taxon>Acanthomorphata</taxon>
        <taxon>Pelagiaria</taxon>
        <taxon>Scombriformes</taxon>
        <taxon>Scombridae</taxon>
        <taxon>Scomber</taxon>
    </lineage>
</organism>
<gene>
    <name evidence="1" type="ORF">FSCOSCO3_A007871</name>
</gene>
<keyword evidence="2" id="KW-1185">Reference proteome</keyword>
<sequence>MALRARRCRHVLAMLLAGADRQTDQHGQHRTIHPPPRGWCCRPSADLACGRLIPPPGGGHRPGRCADRLPRRSAAAAWRGRRGRCRQQSRMARAVARHAAAAARQRCTRQARRFKMHAAAATAAAAAARRRQAACGAGGARACQMQQAAAADVAARRHSCCGSDFRFPSLSPSLRQLPAESKGKQQLN</sequence>
<dbReference type="AlphaFoldDB" id="A0AAV1Q7L5"/>
<dbReference type="EMBL" id="CAWUFR010000691">
    <property type="protein sequence ID" value="CAK6980467.1"/>
    <property type="molecule type" value="Genomic_DNA"/>
</dbReference>
<comment type="caution">
    <text evidence="1">The sequence shown here is derived from an EMBL/GenBank/DDBJ whole genome shotgun (WGS) entry which is preliminary data.</text>
</comment>
<proteinExistence type="predicted"/>
<protein>
    <submittedName>
        <fullName evidence="1">Uncharacterized protein</fullName>
    </submittedName>
</protein>
<evidence type="ECO:0000313" key="2">
    <source>
        <dbReference type="Proteomes" id="UP001314229"/>
    </source>
</evidence>
<evidence type="ECO:0000313" key="1">
    <source>
        <dbReference type="EMBL" id="CAK6980467.1"/>
    </source>
</evidence>
<name>A0AAV1Q7L5_SCOSC</name>
<reference evidence="1 2" key="1">
    <citation type="submission" date="2024-01" db="EMBL/GenBank/DDBJ databases">
        <authorList>
            <person name="Alioto T."/>
            <person name="Alioto T."/>
            <person name="Gomez Garrido J."/>
        </authorList>
    </citation>
    <scope>NUCLEOTIDE SEQUENCE [LARGE SCALE GENOMIC DNA]</scope>
</reference>